<keyword evidence="7 8" id="KW-0472">Membrane</keyword>
<gene>
    <name evidence="9" type="primary">puuP_1</name>
    <name evidence="9" type="ORF">NCTC10485_01145</name>
</gene>
<comment type="function">
    <text evidence="1">Probable amino-acid or metabolite transport protein.</text>
</comment>
<dbReference type="Proteomes" id="UP000282551">
    <property type="component" value="Chromosome"/>
</dbReference>
<proteinExistence type="inferred from homology"/>
<dbReference type="GO" id="GO:0005886">
    <property type="term" value="C:plasma membrane"/>
    <property type="evidence" value="ECO:0007669"/>
    <property type="project" value="UniProtKB-SubCell"/>
</dbReference>
<dbReference type="InterPro" id="IPR002293">
    <property type="entry name" value="AA/rel_permease1"/>
</dbReference>
<feature type="transmembrane region" description="Helical" evidence="8">
    <location>
        <begin position="122"/>
        <end position="142"/>
    </location>
</feature>
<feature type="transmembrane region" description="Helical" evidence="8">
    <location>
        <begin position="88"/>
        <end position="110"/>
    </location>
</feature>
<comment type="similarity">
    <text evidence="3">Belongs to the amino acid-polyamine-organocation (APC) superfamily.</text>
</comment>
<dbReference type="PIRSF" id="PIRSF006060">
    <property type="entry name" value="AA_transporter"/>
    <property type="match status" value="1"/>
</dbReference>
<evidence type="ECO:0000256" key="8">
    <source>
        <dbReference type="SAM" id="Phobius"/>
    </source>
</evidence>
<name>A0A3S4VFR7_MYCCI</name>
<feature type="transmembrane region" description="Helical" evidence="8">
    <location>
        <begin position="328"/>
        <end position="346"/>
    </location>
</feature>
<dbReference type="PANTHER" id="PTHR42770">
    <property type="entry name" value="AMINO ACID TRANSPORTER-RELATED"/>
    <property type="match status" value="1"/>
</dbReference>
<feature type="transmembrane region" description="Helical" evidence="8">
    <location>
        <begin position="352"/>
        <end position="372"/>
    </location>
</feature>
<reference evidence="9 10" key="1">
    <citation type="submission" date="2018-12" db="EMBL/GenBank/DDBJ databases">
        <authorList>
            <consortium name="Pathogen Informatics"/>
        </authorList>
    </citation>
    <scope>NUCLEOTIDE SEQUENCE [LARGE SCALE GENOMIC DNA]</scope>
    <source>
        <strain evidence="9 10">NCTC10485</strain>
    </source>
</reference>
<keyword evidence="5 8" id="KW-0812">Transmembrane</keyword>
<evidence type="ECO:0000256" key="5">
    <source>
        <dbReference type="ARBA" id="ARBA00022692"/>
    </source>
</evidence>
<evidence type="ECO:0000256" key="3">
    <source>
        <dbReference type="ARBA" id="ARBA00009523"/>
    </source>
</evidence>
<feature type="transmembrane region" description="Helical" evidence="8">
    <location>
        <begin position="189"/>
        <end position="209"/>
    </location>
</feature>
<feature type="transmembrane region" description="Helical" evidence="8">
    <location>
        <begin position="49"/>
        <end position="67"/>
    </location>
</feature>
<accession>A0A3S4VFR7</accession>
<dbReference type="OrthoDB" id="9762947at2"/>
<evidence type="ECO:0000256" key="7">
    <source>
        <dbReference type="ARBA" id="ARBA00023136"/>
    </source>
</evidence>
<evidence type="ECO:0000256" key="2">
    <source>
        <dbReference type="ARBA" id="ARBA00004651"/>
    </source>
</evidence>
<dbReference type="Pfam" id="PF13520">
    <property type="entry name" value="AA_permease_2"/>
    <property type="match status" value="1"/>
</dbReference>
<dbReference type="EMBL" id="LR134355">
    <property type="protein sequence ID" value="VEG46538.1"/>
    <property type="molecule type" value="Genomic_DNA"/>
</dbReference>
<feature type="transmembrane region" description="Helical" evidence="8">
    <location>
        <begin position="275"/>
        <end position="298"/>
    </location>
</feature>
<comment type="subcellular location">
    <subcellularLocation>
        <location evidence="2">Cell membrane</location>
        <topology evidence="2">Multi-pass membrane protein</topology>
    </subcellularLocation>
</comment>
<dbReference type="PANTHER" id="PTHR42770:SF8">
    <property type="entry name" value="PUTRESCINE IMPORTER PUUP"/>
    <property type="match status" value="1"/>
</dbReference>
<evidence type="ECO:0000256" key="4">
    <source>
        <dbReference type="ARBA" id="ARBA00022475"/>
    </source>
</evidence>
<sequence length="450" mass="48246">MTEAPGGLQRSITLWPMVLFGIAYITPFIVLTTFGAFSEVSNGTLASSYLLTTVAMIFTALSYAKLAREFPAAGSAYTYARRSLGPRLGFMVGWAIMLDYFFLPMVVWLIGTAYLTAQFPGVPSWIFLLAFILLTTVLNVVGIKVATRLNVLLIGFQFLVLAFFVGLSLRRILADDALAVTTAPFWNDATTLGAVVAGAAVAAYSFIGFDAVSTFAEEAVDARRTVPRAIVLTAAIAGAIFVAVAFVTQLVHPGGVFENTDSAALDIARAIGGDFFSAIFLATVIVAQFTAGIPIQAAGSRLMYAMGRDGVLPRKFFGYISPRFRTPALNLVLTGVIGLLALGLDVTTSTSFINFGAFTAFAFVNISVIVLFLRTRGEVPRNALSWTVQPLIGLLVIVWLLTNLDVNALVIGAVWLVVGFGWLLYLTRLFRVPPPEMSVAESDDAVPSGR</sequence>
<dbReference type="InterPro" id="IPR050367">
    <property type="entry name" value="APC_superfamily"/>
</dbReference>
<feature type="transmembrane region" description="Helical" evidence="8">
    <location>
        <begin position="408"/>
        <end position="427"/>
    </location>
</feature>
<dbReference type="Gene3D" id="1.20.1740.10">
    <property type="entry name" value="Amino acid/polyamine transporter I"/>
    <property type="match status" value="1"/>
</dbReference>
<keyword evidence="6 8" id="KW-1133">Transmembrane helix</keyword>
<organism evidence="9 10">
    <name type="scientific">Mycolicibacterium chitae</name>
    <name type="common">Mycobacterium chitae</name>
    <dbReference type="NCBI Taxonomy" id="1792"/>
    <lineage>
        <taxon>Bacteria</taxon>
        <taxon>Bacillati</taxon>
        <taxon>Actinomycetota</taxon>
        <taxon>Actinomycetes</taxon>
        <taxon>Mycobacteriales</taxon>
        <taxon>Mycobacteriaceae</taxon>
        <taxon>Mycolicibacterium</taxon>
    </lineage>
</organism>
<evidence type="ECO:0000256" key="1">
    <source>
        <dbReference type="ARBA" id="ARBA00002249"/>
    </source>
</evidence>
<evidence type="ECO:0000313" key="10">
    <source>
        <dbReference type="Proteomes" id="UP000282551"/>
    </source>
</evidence>
<dbReference type="AlphaFoldDB" id="A0A3S4VFR7"/>
<dbReference type="GO" id="GO:0022857">
    <property type="term" value="F:transmembrane transporter activity"/>
    <property type="evidence" value="ECO:0007669"/>
    <property type="project" value="InterPro"/>
</dbReference>
<evidence type="ECO:0000313" key="9">
    <source>
        <dbReference type="EMBL" id="VEG46538.1"/>
    </source>
</evidence>
<protein>
    <submittedName>
        <fullName evidence="9">Amino acid permease</fullName>
    </submittedName>
</protein>
<feature type="transmembrane region" description="Helical" evidence="8">
    <location>
        <begin position="229"/>
        <end position="251"/>
    </location>
</feature>
<keyword evidence="10" id="KW-1185">Reference proteome</keyword>
<evidence type="ECO:0000256" key="6">
    <source>
        <dbReference type="ARBA" id="ARBA00022989"/>
    </source>
</evidence>
<feature type="transmembrane region" description="Helical" evidence="8">
    <location>
        <begin position="384"/>
        <end position="402"/>
    </location>
</feature>
<dbReference type="RefSeq" id="WP_126332836.1">
    <property type="nucleotide sequence ID" value="NZ_AP022604.1"/>
</dbReference>
<feature type="transmembrane region" description="Helical" evidence="8">
    <location>
        <begin position="12"/>
        <end position="37"/>
    </location>
</feature>
<feature type="transmembrane region" description="Helical" evidence="8">
    <location>
        <begin position="149"/>
        <end position="169"/>
    </location>
</feature>
<keyword evidence="4" id="KW-1003">Cell membrane</keyword>